<dbReference type="NCBIfam" id="TIGR02937">
    <property type="entry name" value="sigma70-ECF"/>
    <property type="match status" value="1"/>
</dbReference>
<comment type="caution">
    <text evidence="7">The sequence shown here is derived from an EMBL/GenBank/DDBJ whole genome shotgun (WGS) entry which is preliminary data.</text>
</comment>
<dbReference type="Gene3D" id="1.10.10.10">
    <property type="entry name" value="Winged helix-like DNA-binding domain superfamily/Winged helix DNA-binding domain"/>
    <property type="match status" value="1"/>
</dbReference>
<dbReference type="SUPFAM" id="SSF88659">
    <property type="entry name" value="Sigma3 and sigma4 domains of RNA polymerase sigma factors"/>
    <property type="match status" value="1"/>
</dbReference>
<reference evidence="7 8" key="1">
    <citation type="journal article" date="2014" name="Antonie Van Leeuwenhoek">
        <title>Hyphomonas beringensis sp. nov. and Hyphomonas chukchiensis sp. nov., isolated from surface seawater of the Bering Sea and Chukchi Sea.</title>
        <authorList>
            <person name="Li C."/>
            <person name="Lai Q."/>
            <person name="Li G."/>
            <person name="Dong C."/>
            <person name="Wang J."/>
            <person name="Liao Y."/>
            <person name="Shao Z."/>
        </authorList>
    </citation>
    <scope>NUCLEOTIDE SEQUENCE [LARGE SCALE GENOMIC DNA]</scope>
    <source>
        <strain evidence="7 8">VP2</strain>
    </source>
</reference>
<keyword evidence="4" id="KW-0804">Transcription</keyword>
<dbReference type="Proteomes" id="UP000024816">
    <property type="component" value="Unassembled WGS sequence"/>
</dbReference>
<feature type="domain" description="RNA polymerase sigma factor 70 region 4 type 2" evidence="6">
    <location>
        <begin position="122"/>
        <end position="170"/>
    </location>
</feature>
<dbReference type="PANTHER" id="PTHR43133">
    <property type="entry name" value="RNA POLYMERASE ECF-TYPE SIGMA FACTO"/>
    <property type="match status" value="1"/>
</dbReference>
<dbReference type="GO" id="GO:0006352">
    <property type="term" value="P:DNA-templated transcription initiation"/>
    <property type="evidence" value="ECO:0007669"/>
    <property type="project" value="InterPro"/>
</dbReference>
<gene>
    <name evidence="7" type="ORF">HJA_03366</name>
</gene>
<name>A0A059FHV7_9PROT</name>
<keyword evidence="2" id="KW-0805">Transcription regulation</keyword>
<evidence type="ECO:0000259" key="5">
    <source>
        <dbReference type="Pfam" id="PF04542"/>
    </source>
</evidence>
<keyword evidence="8" id="KW-1185">Reference proteome</keyword>
<dbReference type="InterPro" id="IPR007627">
    <property type="entry name" value="RNA_pol_sigma70_r2"/>
</dbReference>
<protein>
    <submittedName>
        <fullName evidence="7">ECF subfamily RNA polymerase sigma factor</fullName>
    </submittedName>
</protein>
<dbReference type="InterPro" id="IPR014284">
    <property type="entry name" value="RNA_pol_sigma-70_dom"/>
</dbReference>
<dbReference type="EMBL" id="ARYJ01000002">
    <property type="protein sequence ID" value="KCZ90234.1"/>
    <property type="molecule type" value="Genomic_DNA"/>
</dbReference>
<dbReference type="AlphaFoldDB" id="A0A059FHV7"/>
<evidence type="ECO:0000256" key="4">
    <source>
        <dbReference type="ARBA" id="ARBA00023163"/>
    </source>
</evidence>
<organism evidence="7 8">
    <name type="scientific">Hyphomonas jannaschiana VP2</name>
    <dbReference type="NCBI Taxonomy" id="1280952"/>
    <lineage>
        <taxon>Bacteria</taxon>
        <taxon>Pseudomonadati</taxon>
        <taxon>Pseudomonadota</taxon>
        <taxon>Alphaproteobacteria</taxon>
        <taxon>Hyphomonadales</taxon>
        <taxon>Hyphomonadaceae</taxon>
        <taxon>Hyphomonas</taxon>
    </lineage>
</organism>
<dbReference type="PATRIC" id="fig|1280952.3.peg.673"/>
<dbReference type="GO" id="GO:0016987">
    <property type="term" value="F:sigma factor activity"/>
    <property type="evidence" value="ECO:0007669"/>
    <property type="project" value="UniProtKB-KW"/>
</dbReference>
<evidence type="ECO:0000313" key="8">
    <source>
        <dbReference type="Proteomes" id="UP000024816"/>
    </source>
</evidence>
<evidence type="ECO:0000256" key="2">
    <source>
        <dbReference type="ARBA" id="ARBA00023015"/>
    </source>
</evidence>
<dbReference type="SUPFAM" id="SSF88946">
    <property type="entry name" value="Sigma2 domain of RNA polymerase sigma factors"/>
    <property type="match status" value="1"/>
</dbReference>
<proteinExistence type="inferred from homology"/>
<comment type="similarity">
    <text evidence="1">Belongs to the sigma-70 factor family. ECF subfamily.</text>
</comment>
<dbReference type="GO" id="GO:0003677">
    <property type="term" value="F:DNA binding"/>
    <property type="evidence" value="ECO:0007669"/>
    <property type="project" value="InterPro"/>
</dbReference>
<dbReference type="Pfam" id="PF08281">
    <property type="entry name" value="Sigma70_r4_2"/>
    <property type="match status" value="1"/>
</dbReference>
<evidence type="ECO:0000259" key="6">
    <source>
        <dbReference type="Pfam" id="PF08281"/>
    </source>
</evidence>
<dbReference type="Gene3D" id="1.10.1740.10">
    <property type="match status" value="1"/>
</dbReference>
<evidence type="ECO:0000256" key="1">
    <source>
        <dbReference type="ARBA" id="ARBA00010641"/>
    </source>
</evidence>
<dbReference type="InterPro" id="IPR039425">
    <property type="entry name" value="RNA_pol_sigma-70-like"/>
</dbReference>
<dbReference type="eggNOG" id="COG1595">
    <property type="taxonomic scope" value="Bacteria"/>
</dbReference>
<dbReference type="STRING" id="1280952.HJA_03366"/>
<dbReference type="PANTHER" id="PTHR43133:SF63">
    <property type="entry name" value="RNA POLYMERASE SIGMA FACTOR FECI-RELATED"/>
    <property type="match status" value="1"/>
</dbReference>
<feature type="domain" description="RNA polymerase sigma-70 region 2" evidence="5">
    <location>
        <begin position="20"/>
        <end position="82"/>
    </location>
</feature>
<dbReference type="InterPro" id="IPR036388">
    <property type="entry name" value="WH-like_DNA-bd_sf"/>
</dbReference>
<dbReference type="InterPro" id="IPR013249">
    <property type="entry name" value="RNA_pol_sigma70_r4_t2"/>
</dbReference>
<sequence>MDNASEPIPLRSPDPLSHVFRHQYDQLVRFCRARITNPADAEDLVQDAFLSIRRAYADKPEEDLRALLFTTVRNLSVNYLKSGRIRQARQSDEIGEVAGRLACQRTPTPEQMVMDAQRLAIAEQTIAAMKPRKRNALRLHRYEGLTYDEIARRLSVSATTVKTDIAEAVAEIAESLSGAAKRTPGRDE</sequence>
<dbReference type="InterPro" id="IPR013325">
    <property type="entry name" value="RNA_pol_sigma_r2"/>
</dbReference>
<dbReference type="InterPro" id="IPR013324">
    <property type="entry name" value="RNA_pol_sigma_r3/r4-like"/>
</dbReference>
<evidence type="ECO:0000256" key="3">
    <source>
        <dbReference type="ARBA" id="ARBA00023082"/>
    </source>
</evidence>
<accession>A0A059FHV7</accession>
<evidence type="ECO:0000313" key="7">
    <source>
        <dbReference type="EMBL" id="KCZ90234.1"/>
    </source>
</evidence>
<keyword evidence="3" id="KW-0731">Sigma factor</keyword>
<dbReference type="Pfam" id="PF04542">
    <property type="entry name" value="Sigma70_r2"/>
    <property type="match status" value="1"/>
</dbReference>